<dbReference type="InterPro" id="IPR016181">
    <property type="entry name" value="Acyl_CoA_acyltransferase"/>
</dbReference>
<keyword evidence="2" id="KW-0808">Transferase</keyword>
<dbReference type="PANTHER" id="PTHR43617:SF2">
    <property type="entry name" value="UPF0039 PROTEIN SLL0451"/>
    <property type="match status" value="1"/>
</dbReference>
<dbReference type="Pfam" id="PF13508">
    <property type="entry name" value="Acetyltransf_7"/>
    <property type="match status" value="1"/>
</dbReference>
<dbReference type="PROSITE" id="PS51186">
    <property type="entry name" value="GNAT"/>
    <property type="match status" value="1"/>
</dbReference>
<dbReference type="AlphaFoldDB" id="A0A4S1CK76"/>
<dbReference type="InterPro" id="IPR050276">
    <property type="entry name" value="MshD_Acetyltransferase"/>
</dbReference>
<dbReference type="Proteomes" id="UP000306416">
    <property type="component" value="Unassembled WGS sequence"/>
</dbReference>
<sequence>MRKERPEDAAAITRVVEAAFHSHPYSNQTEHILVERLRSAGALSVSLVAVLDGAVVGHIAFSPITIDGKPCRWFGLAPVSVQPDHQGKGIGSMLIRAGLAELERLGCDGCVLLGEPAYYGRFGFKVRDGLTLPGVPPEYFLALPFRAENATGVVAYHDAFAVCG</sequence>
<dbReference type="RefSeq" id="WP_135868466.1">
    <property type="nucleotide sequence ID" value="NZ_SRSC01000001.1"/>
</dbReference>
<accession>A0A4S1CK76</accession>
<proteinExistence type="predicted"/>
<protein>
    <submittedName>
        <fullName evidence="2">N-acetyltransferase</fullName>
    </submittedName>
</protein>
<dbReference type="Gene3D" id="3.40.630.30">
    <property type="match status" value="1"/>
</dbReference>
<dbReference type="InterPro" id="IPR000182">
    <property type="entry name" value="GNAT_dom"/>
</dbReference>
<reference evidence="2 3" key="1">
    <citation type="submission" date="2019-04" db="EMBL/GenBank/DDBJ databases">
        <title>Geobacter oryzae sp. nov., ferric-reducing bacteria isolated from paddy soil.</title>
        <authorList>
            <person name="Xu Z."/>
            <person name="Masuda Y."/>
            <person name="Itoh H."/>
            <person name="Senoo K."/>
        </authorList>
    </citation>
    <scope>NUCLEOTIDE SEQUENCE [LARGE SCALE GENOMIC DNA]</scope>
    <source>
        <strain evidence="2 3">Red111</strain>
    </source>
</reference>
<evidence type="ECO:0000313" key="2">
    <source>
        <dbReference type="EMBL" id="TGU74128.1"/>
    </source>
</evidence>
<feature type="domain" description="N-acetyltransferase" evidence="1">
    <location>
        <begin position="1"/>
        <end position="146"/>
    </location>
</feature>
<dbReference type="GO" id="GO:0016747">
    <property type="term" value="F:acyltransferase activity, transferring groups other than amino-acyl groups"/>
    <property type="evidence" value="ECO:0007669"/>
    <property type="project" value="InterPro"/>
</dbReference>
<evidence type="ECO:0000259" key="1">
    <source>
        <dbReference type="PROSITE" id="PS51186"/>
    </source>
</evidence>
<dbReference type="CDD" id="cd04301">
    <property type="entry name" value="NAT_SF"/>
    <property type="match status" value="1"/>
</dbReference>
<comment type="caution">
    <text evidence="2">The sequence shown here is derived from an EMBL/GenBank/DDBJ whole genome shotgun (WGS) entry which is preliminary data.</text>
</comment>
<organism evidence="2 3">
    <name type="scientific">Geomonas terrae</name>
    <dbReference type="NCBI Taxonomy" id="2562681"/>
    <lineage>
        <taxon>Bacteria</taxon>
        <taxon>Pseudomonadati</taxon>
        <taxon>Thermodesulfobacteriota</taxon>
        <taxon>Desulfuromonadia</taxon>
        <taxon>Geobacterales</taxon>
        <taxon>Geobacteraceae</taxon>
        <taxon>Geomonas</taxon>
    </lineage>
</organism>
<dbReference type="PANTHER" id="PTHR43617">
    <property type="entry name" value="L-AMINO ACID N-ACETYLTRANSFERASE"/>
    <property type="match status" value="1"/>
</dbReference>
<name>A0A4S1CK76_9BACT</name>
<dbReference type="EMBL" id="SRSC01000001">
    <property type="protein sequence ID" value="TGU74128.1"/>
    <property type="molecule type" value="Genomic_DNA"/>
</dbReference>
<evidence type="ECO:0000313" key="3">
    <source>
        <dbReference type="Proteomes" id="UP000306416"/>
    </source>
</evidence>
<dbReference type="SUPFAM" id="SSF55729">
    <property type="entry name" value="Acyl-CoA N-acyltransferases (Nat)"/>
    <property type="match status" value="1"/>
</dbReference>
<keyword evidence="3" id="KW-1185">Reference proteome</keyword>
<gene>
    <name evidence="2" type="ORF">E4633_01270</name>
</gene>